<evidence type="ECO:0000256" key="1">
    <source>
        <dbReference type="ARBA" id="ARBA00023125"/>
    </source>
</evidence>
<dbReference type="EMBL" id="FQXJ01000011">
    <property type="protein sequence ID" value="SHI22041.1"/>
    <property type="molecule type" value="Genomic_DNA"/>
</dbReference>
<evidence type="ECO:0000259" key="3">
    <source>
        <dbReference type="PROSITE" id="PS50977"/>
    </source>
</evidence>
<name>A0A1M5ZCX7_9FIRM</name>
<evidence type="ECO:0000256" key="2">
    <source>
        <dbReference type="PROSITE-ProRule" id="PRU00335"/>
    </source>
</evidence>
<dbReference type="InterPro" id="IPR009057">
    <property type="entry name" value="Homeodomain-like_sf"/>
</dbReference>
<dbReference type="GO" id="GO:0003677">
    <property type="term" value="F:DNA binding"/>
    <property type="evidence" value="ECO:0007669"/>
    <property type="project" value="UniProtKB-UniRule"/>
</dbReference>
<keyword evidence="5" id="KW-1185">Reference proteome</keyword>
<dbReference type="OrthoDB" id="13453at2"/>
<evidence type="ECO:0000313" key="5">
    <source>
        <dbReference type="Proteomes" id="UP000183954"/>
    </source>
</evidence>
<evidence type="ECO:0000313" key="4">
    <source>
        <dbReference type="EMBL" id="SHI22041.1"/>
    </source>
</evidence>
<dbReference type="SUPFAM" id="SSF46689">
    <property type="entry name" value="Homeodomain-like"/>
    <property type="match status" value="1"/>
</dbReference>
<dbReference type="PRINTS" id="PR00455">
    <property type="entry name" value="HTHTETR"/>
</dbReference>
<dbReference type="InterPro" id="IPR001647">
    <property type="entry name" value="HTH_TetR"/>
</dbReference>
<dbReference type="PANTHER" id="PTHR43479:SF11">
    <property type="entry name" value="ACREF_ENVCD OPERON REPRESSOR-RELATED"/>
    <property type="match status" value="1"/>
</dbReference>
<keyword evidence="1 2" id="KW-0238">DNA-binding</keyword>
<feature type="domain" description="HTH tetR-type" evidence="3">
    <location>
        <begin position="6"/>
        <end position="66"/>
    </location>
</feature>
<gene>
    <name evidence="4" type="ORF">SAMN02746098_03173</name>
</gene>
<dbReference type="InterPro" id="IPR050624">
    <property type="entry name" value="HTH-type_Tx_Regulator"/>
</dbReference>
<dbReference type="AlphaFoldDB" id="A0A1M5ZCX7"/>
<accession>A0A1M5ZCX7</accession>
<dbReference type="Proteomes" id="UP000183954">
    <property type="component" value="Unassembled WGS sequence"/>
</dbReference>
<organism evidence="4 5">
    <name type="scientific">Desulfosporosinus lacus DSM 15449</name>
    <dbReference type="NCBI Taxonomy" id="1121420"/>
    <lineage>
        <taxon>Bacteria</taxon>
        <taxon>Bacillati</taxon>
        <taxon>Bacillota</taxon>
        <taxon>Clostridia</taxon>
        <taxon>Eubacteriales</taxon>
        <taxon>Desulfitobacteriaceae</taxon>
        <taxon>Desulfosporosinus</taxon>
    </lineage>
</organism>
<dbReference type="RefSeq" id="WP_073030688.1">
    <property type="nucleotide sequence ID" value="NZ_FQXJ01000011.1"/>
</dbReference>
<proteinExistence type="predicted"/>
<dbReference type="STRING" id="1121420.SAMN02746098_03173"/>
<dbReference type="PANTHER" id="PTHR43479">
    <property type="entry name" value="ACREF/ENVCD OPERON REPRESSOR-RELATED"/>
    <property type="match status" value="1"/>
</dbReference>
<protein>
    <submittedName>
        <fullName evidence="4">Transcriptional regulator, TetR family</fullName>
    </submittedName>
</protein>
<dbReference type="Gene3D" id="1.10.357.10">
    <property type="entry name" value="Tetracycline Repressor, domain 2"/>
    <property type="match status" value="1"/>
</dbReference>
<reference evidence="5" key="1">
    <citation type="submission" date="2016-11" db="EMBL/GenBank/DDBJ databases">
        <authorList>
            <person name="Varghese N."/>
            <person name="Submissions S."/>
        </authorList>
    </citation>
    <scope>NUCLEOTIDE SEQUENCE [LARGE SCALE GENOMIC DNA]</scope>
    <source>
        <strain evidence="5">DSM 15449</strain>
    </source>
</reference>
<dbReference type="Pfam" id="PF00440">
    <property type="entry name" value="TetR_N"/>
    <property type="match status" value="1"/>
</dbReference>
<dbReference type="PROSITE" id="PS50977">
    <property type="entry name" value="HTH_TETR_2"/>
    <property type="match status" value="1"/>
</dbReference>
<feature type="DNA-binding region" description="H-T-H motif" evidence="2">
    <location>
        <begin position="29"/>
        <end position="48"/>
    </location>
</feature>
<sequence length="189" mass="21817">MRRKDDEKQRCIKIAVVQLILEEGFQGTSISKIAKAAGVSPATVYIYYENKETMLREIYREYSEDAIQYLLQCLSPNMVGEEIIAELIRRYYFFIIENKEVFHFIEQFSTCPVLQSSCGSMKGPADLNQLLTDLKKQQILNNFNNDNLYAILFAPVKMIAVKSCESESMAMERLDELIYIIQKALLKNS</sequence>